<dbReference type="PANTHER" id="PTHR11952:SF9">
    <property type="entry name" value="UDP-SUGAR PYROPHOSPHORYLASE"/>
    <property type="match status" value="1"/>
</dbReference>
<feature type="region of interest" description="Disordered" evidence="1">
    <location>
        <begin position="103"/>
        <end position="143"/>
    </location>
</feature>
<reference evidence="2 3" key="1">
    <citation type="submission" date="2024-03" db="EMBL/GenBank/DDBJ databases">
        <title>Aureococcus anophagefferens CCMP1851 and Kratosvirus quantuckense: Draft genome of a second virus-susceptible host strain in the model system.</title>
        <authorList>
            <person name="Chase E."/>
            <person name="Truchon A.R."/>
            <person name="Schepens W."/>
            <person name="Wilhelm S.W."/>
        </authorList>
    </citation>
    <scope>NUCLEOTIDE SEQUENCE [LARGE SCALE GENOMIC DNA]</scope>
    <source>
        <strain evidence="2 3">CCMP1851</strain>
    </source>
</reference>
<comment type="caution">
    <text evidence="2">The sequence shown here is derived from an EMBL/GenBank/DDBJ whole genome shotgun (WGS) entry which is preliminary data.</text>
</comment>
<dbReference type="Gene3D" id="3.90.550.10">
    <property type="entry name" value="Spore Coat Polysaccharide Biosynthesis Protein SpsA, Chain A"/>
    <property type="match status" value="2"/>
</dbReference>
<organism evidence="2 3">
    <name type="scientific">Aureococcus anophagefferens</name>
    <name type="common">Harmful bloom alga</name>
    <dbReference type="NCBI Taxonomy" id="44056"/>
    <lineage>
        <taxon>Eukaryota</taxon>
        <taxon>Sar</taxon>
        <taxon>Stramenopiles</taxon>
        <taxon>Ochrophyta</taxon>
        <taxon>Pelagophyceae</taxon>
        <taxon>Pelagomonadales</taxon>
        <taxon>Pelagomonadaceae</taxon>
        <taxon>Aureococcus</taxon>
    </lineage>
</organism>
<dbReference type="InterPro" id="IPR029044">
    <property type="entry name" value="Nucleotide-diphossugar_trans"/>
</dbReference>
<dbReference type="PANTHER" id="PTHR11952">
    <property type="entry name" value="UDP- GLUCOSE PYROPHOSPHORYLASE"/>
    <property type="match status" value="1"/>
</dbReference>
<gene>
    <name evidence="2" type="primary">SYAP1</name>
    <name evidence="2" type="ORF">SO694_00028271</name>
</gene>
<protein>
    <submittedName>
        <fullName evidence="2">Synapse-associated protein</fullName>
    </submittedName>
</protein>
<sequence length="299" mass="31529">MDAEALHSEAERRIKETLVAHGDAYRAAERAGIEAAQRCAFVLVAGGLGERLGYGGIKDTNAFALRSCVANCGVSAKLDLDYNSSCVARKPGEAIGAICRLDRPRRRTPRTPGPDAQRRVQPARAALASVGEADDPTPSGASRFPGNINQLLIKLGGDDAATLAVLQRTGRRAAVPEFVNPKYADDTKTAFKKPTRLECMMQDYPKLLSSNAKVGFTVLERAAVRGVLARENATADGAAKVRAGLAGACPATGEADLYAFNCDLLSVGGMDVAPASGGPTSREERHLDFREAGDFVVTA</sequence>
<name>A0ABR1FVK8_AURAN</name>
<accession>A0ABR1FVK8</accession>
<evidence type="ECO:0000313" key="2">
    <source>
        <dbReference type="EMBL" id="KAK7239621.1"/>
    </source>
</evidence>
<dbReference type="EMBL" id="JBBJCI010000223">
    <property type="protein sequence ID" value="KAK7239621.1"/>
    <property type="molecule type" value="Genomic_DNA"/>
</dbReference>
<dbReference type="InterPro" id="IPR039741">
    <property type="entry name" value="UDP-sugar_pyrophosphorylase"/>
</dbReference>
<evidence type="ECO:0000256" key="1">
    <source>
        <dbReference type="SAM" id="MobiDB-lite"/>
    </source>
</evidence>
<dbReference type="SUPFAM" id="SSF53448">
    <property type="entry name" value="Nucleotide-diphospho-sugar transferases"/>
    <property type="match status" value="1"/>
</dbReference>
<proteinExistence type="predicted"/>
<evidence type="ECO:0000313" key="3">
    <source>
        <dbReference type="Proteomes" id="UP001363151"/>
    </source>
</evidence>
<dbReference type="Proteomes" id="UP001363151">
    <property type="component" value="Unassembled WGS sequence"/>
</dbReference>
<keyword evidence="3" id="KW-1185">Reference proteome</keyword>